<evidence type="ECO:0000256" key="2">
    <source>
        <dbReference type="ARBA" id="ARBA00022553"/>
    </source>
</evidence>
<dbReference type="InterPro" id="IPR036736">
    <property type="entry name" value="ACP-like_sf"/>
</dbReference>
<dbReference type="RefSeq" id="WP_196192377.1">
    <property type="nucleotide sequence ID" value="NZ_JADPRT010000002.1"/>
</dbReference>
<evidence type="ECO:0000259" key="3">
    <source>
        <dbReference type="PROSITE" id="PS50075"/>
    </source>
</evidence>
<name>A0A931FE42_9ACTN</name>
<dbReference type="SMART" id="SM00823">
    <property type="entry name" value="PKS_PP"/>
    <property type="match status" value="1"/>
</dbReference>
<dbReference type="Pfam" id="PF00550">
    <property type="entry name" value="PP-binding"/>
    <property type="match status" value="1"/>
</dbReference>
<feature type="domain" description="Carrier" evidence="3">
    <location>
        <begin position="1"/>
        <end position="75"/>
    </location>
</feature>
<dbReference type="EMBL" id="JADPRT010000002">
    <property type="protein sequence ID" value="MBF9067159.1"/>
    <property type="molecule type" value="Genomic_DNA"/>
</dbReference>
<keyword evidence="5" id="KW-1185">Reference proteome</keyword>
<sequence length="79" mass="8568">MDVTEHIATALTRKFGVAPDAISDEVPLRQLGLDSLALEELRLIIEDSLDIDLDDVQITSRDTVGQLVQAVHSKTGARA</sequence>
<keyword evidence="2" id="KW-0597">Phosphoprotein</keyword>
<dbReference type="GO" id="GO:0031177">
    <property type="term" value="F:phosphopantetheine binding"/>
    <property type="evidence" value="ECO:0007669"/>
    <property type="project" value="InterPro"/>
</dbReference>
<keyword evidence="1" id="KW-0596">Phosphopantetheine</keyword>
<gene>
    <name evidence="4" type="ORF">I2501_03770</name>
</gene>
<accession>A0A931FE42</accession>
<dbReference type="GO" id="GO:0017000">
    <property type="term" value="P:antibiotic biosynthetic process"/>
    <property type="evidence" value="ECO:0007669"/>
    <property type="project" value="UniProtKB-ARBA"/>
</dbReference>
<dbReference type="InterPro" id="IPR009081">
    <property type="entry name" value="PP-bd_ACP"/>
</dbReference>
<dbReference type="InterPro" id="IPR020806">
    <property type="entry name" value="PKS_PP-bd"/>
</dbReference>
<dbReference type="Proteomes" id="UP000657385">
    <property type="component" value="Unassembled WGS sequence"/>
</dbReference>
<proteinExistence type="predicted"/>
<dbReference type="SUPFAM" id="SSF47336">
    <property type="entry name" value="ACP-like"/>
    <property type="match status" value="1"/>
</dbReference>
<dbReference type="Gene3D" id="1.10.1200.10">
    <property type="entry name" value="ACP-like"/>
    <property type="match status" value="1"/>
</dbReference>
<comment type="caution">
    <text evidence="4">The sequence shown here is derived from an EMBL/GenBank/DDBJ whole genome shotgun (WGS) entry which is preliminary data.</text>
</comment>
<dbReference type="AlphaFoldDB" id="A0A931FE42"/>
<dbReference type="PROSITE" id="PS50075">
    <property type="entry name" value="CARRIER"/>
    <property type="match status" value="1"/>
</dbReference>
<evidence type="ECO:0000313" key="5">
    <source>
        <dbReference type="Proteomes" id="UP000657385"/>
    </source>
</evidence>
<organism evidence="4 5">
    <name type="scientific">Streptacidiphilus fuscans</name>
    <dbReference type="NCBI Taxonomy" id="2789292"/>
    <lineage>
        <taxon>Bacteria</taxon>
        <taxon>Bacillati</taxon>
        <taxon>Actinomycetota</taxon>
        <taxon>Actinomycetes</taxon>
        <taxon>Kitasatosporales</taxon>
        <taxon>Streptomycetaceae</taxon>
        <taxon>Streptacidiphilus</taxon>
    </lineage>
</organism>
<evidence type="ECO:0000313" key="4">
    <source>
        <dbReference type="EMBL" id="MBF9067159.1"/>
    </source>
</evidence>
<evidence type="ECO:0000256" key="1">
    <source>
        <dbReference type="ARBA" id="ARBA00022450"/>
    </source>
</evidence>
<reference evidence="4" key="1">
    <citation type="submission" date="2020-11" db="EMBL/GenBank/DDBJ databases">
        <title>Isolation and identification of active actinomycetes.</title>
        <authorList>
            <person name="Yu B."/>
        </authorList>
    </citation>
    <scope>NUCLEOTIDE SEQUENCE</scope>
    <source>
        <strain evidence="4">NEAU-YB345</strain>
    </source>
</reference>
<protein>
    <submittedName>
        <fullName evidence="4">Acyl carrier protein</fullName>
    </submittedName>
</protein>